<dbReference type="GO" id="GO:0016887">
    <property type="term" value="F:ATP hydrolysis activity"/>
    <property type="evidence" value="ECO:0007669"/>
    <property type="project" value="InterPro"/>
</dbReference>
<dbReference type="SMART" id="SM01340">
    <property type="entry name" value="DNA_mis_repair"/>
    <property type="match status" value="1"/>
</dbReference>
<dbReference type="GO" id="GO:0005524">
    <property type="term" value="F:ATP binding"/>
    <property type="evidence" value="ECO:0007669"/>
    <property type="project" value="InterPro"/>
</dbReference>
<evidence type="ECO:0000313" key="3">
    <source>
        <dbReference type="EMBL" id="KRT85694.1"/>
    </source>
</evidence>
<gene>
    <name evidence="3" type="ORF">AMK59_2468</name>
</gene>
<dbReference type="InterPro" id="IPR042120">
    <property type="entry name" value="MutL_C_dimsub"/>
</dbReference>
<dbReference type="InterPro" id="IPR037198">
    <property type="entry name" value="MutL_C_sf"/>
</dbReference>
<dbReference type="Pfam" id="PF08676">
    <property type="entry name" value="MutL_C"/>
    <property type="match status" value="1"/>
</dbReference>
<dbReference type="SUPFAM" id="SSF118116">
    <property type="entry name" value="DNA mismatch repair protein MutL"/>
    <property type="match status" value="1"/>
</dbReference>
<dbReference type="InterPro" id="IPR013507">
    <property type="entry name" value="DNA_mismatch_S5_2-like"/>
</dbReference>
<evidence type="ECO:0000256" key="1">
    <source>
        <dbReference type="SAM" id="MobiDB-lite"/>
    </source>
</evidence>
<feature type="region of interest" description="Disordered" evidence="1">
    <location>
        <begin position="334"/>
        <end position="361"/>
    </location>
</feature>
<evidence type="ECO:0000313" key="4">
    <source>
        <dbReference type="Proteomes" id="UP000051574"/>
    </source>
</evidence>
<dbReference type="GO" id="GO:0006298">
    <property type="term" value="P:mismatch repair"/>
    <property type="evidence" value="ECO:0007669"/>
    <property type="project" value="InterPro"/>
</dbReference>
<accession>A0A0T6BEM3</accession>
<dbReference type="PANTHER" id="PTHR10073:SF52">
    <property type="entry name" value="MISMATCH REPAIR ENDONUCLEASE PMS2"/>
    <property type="match status" value="1"/>
</dbReference>
<dbReference type="SUPFAM" id="SSF54211">
    <property type="entry name" value="Ribosomal protein S5 domain 2-like"/>
    <property type="match status" value="1"/>
</dbReference>
<dbReference type="FunFam" id="3.30.230.10:FF:000032">
    <property type="entry name" value="mismatch repair endonuclease PMS2 isoform X2"/>
    <property type="match status" value="1"/>
</dbReference>
<dbReference type="AlphaFoldDB" id="A0A0T6BEM3"/>
<dbReference type="CDD" id="cd03484">
    <property type="entry name" value="MutL_Trans_hPMS_2_like"/>
    <property type="match status" value="1"/>
</dbReference>
<protein>
    <recommendedName>
        <fullName evidence="2">DNA mismatch repair protein S5 domain-containing protein</fullName>
    </recommendedName>
</protein>
<dbReference type="GO" id="GO:0140664">
    <property type="term" value="F:ATP-dependent DNA damage sensor activity"/>
    <property type="evidence" value="ECO:0007669"/>
    <property type="project" value="InterPro"/>
</dbReference>
<evidence type="ECO:0000259" key="2">
    <source>
        <dbReference type="SMART" id="SM01340"/>
    </source>
</evidence>
<dbReference type="InterPro" id="IPR020568">
    <property type="entry name" value="Ribosomal_Su5_D2-typ_SF"/>
</dbReference>
<feature type="compositionally biased region" description="Basic and acidic residues" evidence="1">
    <location>
        <begin position="334"/>
        <end position="344"/>
    </location>
</feature>
<dbReference type="OrthoDB" id="10254304at2759"/>
<organism evidence="3 4">
    <name type="scientific">Oryctes borbonicus</name>
    <dbReference type="NCBI Taxonomy" id="1629725"/>
    <lineage>
        <taxon>Eukaryota</taxon>
        <taxon>Metazoa</taxon>
        <taxon>Ecdysozoa</taxon>
        <taxon>Arthropoda</taxon>
        <taxon>Hexapoda</taxon>
        <taxon>Insecta</taxon>
        <taxon>Pterygota</taxon>
        <taxon>Neoptera</taxon>
        <taxon>Endopterygota</taxon>
        <taxon>Coleoptera</taxon>
        <taxon>Polyphaga</taxon>
        <taxon>Scarabaeiformia</taxon>
        <taxon>Scarabaeidae</taxon>
        <taxon>Dynastinae</taxon>
        <taxon>Oryctes</taxon>
    </lineage>
</organism>
<dbReference type="GO" id="GO:0030983">
    <property type="term" value="F:mismatched DNA binding"/>
    <property type="evidence" value="ECO:0007669"/>
    <property type="project" value="InterPro"/>
</dbReference>
<comment type="caution">
    <text evidence="3">The sequence shown here is derived from an EMBL/GenBank/DDBJ whole genome shotgun (WGS) entry which is preliminary data.</text>
</comment>
<reference evidence="3 4" key="1">
    <citation type="submission" date="2015-09" db="EMBL/GenBank/DDBJ databases">
        <title>Draft genome of the scarab beetle Oryctes borbonicus.</title>
        <authorList>
            <person name="Meyer J.M."/>
            <person name="Markov G.V."/>
            <person name="Baskaran P."/>
            <person name="Herrmann M."/>
            <person name="Sommer R.J."/>
            <person name="Roedelsperger C."/>
        </authorList>
    </citation>
    <scope>NUCLEOTIDE SEQUENCE [LARGE SCALE GENOMIC DNA]</scope>
    <source>
        <strain evidence="3">OB123</strain>
        <tissue evidence="3">Whole animal</tissue>
    </source>
</reference>
<sequence length="556" mass="63916">MCQLLYAYCLVCVNVKLTCSNQTKKGSKTTIMATQASSVRENIINVFGAKQISSLIDVSVTEPNEVILEEYGLKLLTKQIMTFSFECFISSVSHGSGRSASDRQFYYVNSRPCELTKVTKLVNEIYRQFNANQYPFVYLNILIERNHIDINVTPDKRQIFLDNEKLVLATLKSSLLDAFKDFPSTYTLQNLNVTKNINKTNEDKSKAVKRTLVKDKETLQESFLNCFKKKIKKNESEVAICNNSFINDDNVAIKNNTCSSPLSNQIPNVESEVVAKDIVLFEIQNTENTNKTEKYSILQGTLVPSNIYKESKNITSNEIQNLKVNECKSIREAEHDENIDKDPRSPNNNLKNTGYLEDTQNDSKNIKSLMNLISSNKKYIQEKEKNNSFPKCNKMAVINTSFEIIQDNIKRKLRICDKTLKNENAVRFRSQINPDSNAQAEQELQKQITKNKFQEMKIVGQFNLAFIIAQLENDLFIIDQHASDEKYNFEQLQMNTTLETQILVKYKLLFNLISKHYIYLYFSPKELHLTAANESLLIDNEDIFKKNGFVFSIDPT</sequence>
<dbReference type="InterPro" id="IPR038973">
    <property type="entry name" value="MutL/Mlh/Pms-like"/>
</dbReference>
<keyword evidence="4" id="KW-1185">Reference proteome</keyword>
<name>A0A0T6BEM3_9SCAR</name>
<feature type="non-terminal residue" evidence="3">
    <location>
        <position position="556"/>
    </location>
</feature>
<dbReference type="Gene3D" id="3.30.230.10">
    <property type="match status" value="1"/>
</dbReference>
<dbReference type="Pfam" id="PF01119">
    <property type="entry name" value="DNA_mis_repair"/>
    <property type="match status" value="1"/>
</dbReference>
<dbReference type="InterPro" id="IPR014721">
    <property type="entry name" value="Ribsml_uS5_D2-typ_fold_subgr"/>
</dbReference>
<dbReference type="Gene3D" id="3.30.1540.20">
    <property type="entry name" value="MutL, C-terminal domain, dimerisation subdomain"/>
    <property type="match status" value="1"/>
</dbReference>
<dbReference type="InterPro" id="IPR014790">
    <property type="entry name" value="MutL_C"/>
</dbReference>
<dbReference type="Proteomes" id="UP000051574">
    <property type="component" value="Unassembled WGS sequence"/>
</dbReference>
<feature type="domain" description="DNA mismatch repair protein S5" evidence="2">
    <location>
        <begin position="43"/>
        <end position="180"/>
    </location>
</feature>
<proteinExistence type="predicted"/>
<dbReference type="GO" id="GO:0032389">
    <property type="term" value="C:MutLalpha complex"/>
    <property type="evidence" value="ECO:0007669"/>
    <property type="project" value="TreeGrafter"/>
</dbReference>
<dbReference type="PANTHER" id="PTHR10073">
    <property type="entry name" value="DNA MISMATCH REPAIR PROTEIN MLH, PMS, MUTL"/>
    <property type="match status" value="1"/>
</dbReference>
<dbReference type="EMBL" id="LJIG01001246">
    <property type="protein sequence ID" value="KRT85694.1"/>
    <property type="molecule type" value="Genomic_DNA"/>
</dbReference>